<organism evidence="2 3">
    <name type="scientific">Gemmatimonas groenlandica</name>
    <dbReference type="NCBI Taxonomy" id="2732249"/>
    <lineage>
        <taxon>Bacteria</taxon>
        <taxon>Pseudomonadati</taxon>
        <taxon>Gemmatimonadota</taxon>
        <taxon>Gemmatimonadia</taxon>
        <taxon>Gemmatimonadales</taxon>
        <taxon>Gemmatimonadaceae</taxon>
        <taxon>Gemmatimonas</taxon>
    </lineage>
</organism>
<dbReference type="Pfam" id="PF13672">
    <property type="entry name" value="PP2C_2"/>
    <property type="match status" value="1"/>
</dbReference>
<dbReference type="SUPFAM" id="SSF81606">
    <property type="entry name" value="PP2C-like"/>
    <property type="match status" value="1"/>
</dbReference>
<name>A0A6M4ILL7_9BACT</name>
<keyword evidence="3" id="KW-1185">Reference proteome</keyword>
<evidence type="ECO:0000313" key="3">
    <source>
        <dbReference type="Proteomes" id="UP000500938"/>
    </source>
</evidence>
<dbReference type="InterPro" id="IPR001932">
    <property type="entry name" value="PPM-type_phosphatase-like_dom"/>
</dbReference>
<dbReference type="InterPro" id="IPR036457">
    <property type="entry name" value="PPM-type-like_dom_sf"/>
</dbReference>
<evidence type="ECO:0000313" key="2">
    <source>
        <dbReference type="EMBL" id="QJR35603.1"/>
    </source>
</evidence>
<protein>
    <submittedName>
        <fullName evidence="2">Protein phosphatase 2C domain-containing protein</fullName>
    </submittedName>
</protein>
<sequence>MPDETSESETRDTLLPEVPVAAPVAAEPARAIWTVTPPISPWCPAEWSAHLDAVAPGLVRPDAHGPLAEATGMRAARDGWSLLVASRRGRLHAHRGDHREDAGQLLLFDHGWCAAVADGAGSATYSRLGAAIATHVATHTVRETLHHGHADTTQPSLLGRALEAGATAANHALRDFAAKCGLALRDLRTTLLVAAHHGGRIGLLQVGDGASAWLNADGTVSQPLSGAITEFSGEVAHFLPDDGAIEHLVQSLVIRDAAHCAALILATDGVEDPWYPFTRHAGPLYAQLLHGVNDAVSAGGVTSSHPAPVLSASDPVHALIEWLAFEKRGENDDRTLCVIRQDGVAWAP</sequence>
<accession>A0A6M4ILL7</accession>
<evidence type="ECO:0000259" key="1">
    <source>
        <dbReference type="Pfam" id="PF13672"/>
    </source>
</evidence>
<dbReference type="AlphaFoldDB" id="A0A6M4ILL7"/>
<dbReference type="Proteomes" id="UP000500938">
    <property type="component" value="Chromosome"/>
</dbReference>
<proteinExistence type="predicted"/>
<dbReference type="KEGG" id="ggr:HKW67_08820"/>
<reference evidence="2 3" key="1">
    <citation type="submission" date="2020-05" db="EMBL/GenBank/DDBJ databases">
        <title>Complete genome sequence of Gemmatimonas greenlandica TET16.</title>
        <authorList>
            <person name="Zeng Y."/>
        </authorList>
    </citation>
    <scope>NUCLEOTIDE SEQUENCE [LARGE SCALE GENOMIC DNA]</scope>
    <source>
        <strain evidence="2 3">TET16</strain>
    </source>
</reference>
<dbReference type="RefSeq" id="WP_171225035.1">
    <property type="nucleotide sequence ID" value="NZ_CP053085.1"/>
</dbReference>
<feature type="domain" description="PPM-type phosphatase" evidence="1">
    <location>
        <begin position="88"/>
        <end position="278"/>
    </location>
</feature>
<gene>
    <name evidence="2" type="ORF">HKW67_08820</name>
</gene>
<dbReference type="EMBL" id="CP053085">
    <property type="protein sequence ID" value="QJR35603.1"/>
    <property type="molecule type" value="Genomic_DNA"/>
</dbReference>
<dbReference type="Gene3D" id="3.60.40.10">
    <property type="entry name" value="PPM-type phosphatase domain"/>
    <property type="match status" value="1"/>
</dbReference>